<dbReference type="PATRIC" id="fig|1430.6.peg.2008"/>
<gene>
    <name evidence="1" type="ORF">ATN07_33475</name>
</gene>
<geneLocation type="plasmid" evidence="1">
    <name>pAM65-52-3-235K</name>
</geneLocation>
<dbReference type="AlphaFoldDB" id="A0A160LK66"/>
<proteinExistence type="predicted"/>
<protein>
    <submittedName>
        <fullName evidence="1">Uncharacterized protein</fullName>
    </submittedName>
</protein>
<name>A0A160LK66_BACTI</name>
<dbReference type="RefSeq" id="WP_000469986.1">
    <property type="nucleotide sequence ID" value="NZ_CP013278.1"/>
</dbReference>
<accession>A0A160LK66</accession>
<evidence type="ECO:0000313" key="1">
    <source>
        <dbReference type="EMBL" id="AND28620.1"/>
    </source>
</evidence>
<keyword evidence="1" id="KW-0614">Plasmid</keyword>
<organism evidence="1">
    <name type="scientific">Bacillus thuringiensis subsp. israelensis</name>
    <dbReference type="NCBI Taxonomy" id="1430"/>
    <lineage>
        <taxon>Bacteria</taxon>
        <taxon>Bacillati</taxon>
        <taxon>Bacillota</taxon>
        <taxon>Bacilli</taxon>
        <taxon>Bacillales</taxon>
        <taxon>Bacillaceae</taxon>
        <taxon>Bacillus</taxon>
        <taxon>Bacillus cereus group</taxon>
    </lineage>
</organism>
<sequence length="92" mass="10455">MFIISVGNKFVKHISLNESKEITEMIFTSDIKGVQEINVDDLDIYKKALEDYIKEDPYVIIPVGTPLAQNSKEHILDVGTNTWDLASDKNKE</sequence>
<reference evidence="1" key="1">
    <citation type="journal article" date="2017" name="Res. Microbiol.">
        <title>Comparative genomics of extrachromosomal elements in Bacillus thuringiensis subsp. israelensis.</title>
        <authorList>
            <person name="Bolotin A."/>
            <person name="Gillis A."/>
            <person name="Sanchis V."/>
            <person name="Nielsen-LeRoux C."/>
            <person name="Mahillon J."/>
            <person name="Lereclus D."/>
            <person name="Sorokin A."/>
        </authorList>
    </citation>
    <scope>NUCLEOTIDE SEQUENCE</scope>
    <source>
        <strain evidence="1">AM65-52</strain>
        <plasmid evidence="1">pAM65-52-3-235K</plasmid>
    </source>
</reference>
<dbReference type="EMBL" id="CP013278">
    <property type="protein sequence ID" value="AND28620.1"/>
    <property type="molecule type" value="Genomic_DNA"/>
</dbReference>